<comment type="caution">
    <text evidence="2">The sequence shown here is derived from an EMBL/GenBank/DDBJ whole genome shotgun (WGS) entry which is preliminary data.</text>
</comment>
<keyword evidence="3" id="KW-1185">Reference proteome</keyword>
<sequence length="171" mass="19922">MIYDALKVSKRLNISKVTVYAKMKLPEIKAFLIFHNGKTCVDEEGLEAIKQSLKYNQTSEEEIAATDITSLKEDMIEILKNNIEFLKEQLTVKDGQLYDINKLLENTQILFRQDQEKNKAILSLPETIKEHDIQLVNKLTQTLERQKAKAAAEEELHRKKSIFQRLFDKQK</sequence>
<dbReference type="OrthoDB" id="1922638at2"/>
<dbReference type="EMBL" id="BHYK01000007">
    <property type="protein sequence ID" value="GCD09979.1"/>
    <property type="molecule type" value="Genomic_DNA"/>
</dbReference>
<protein>
    <submittedName>
        <fullName evidence="2">Uncharacterized protein</fullName>
    </submittedName>
</protein>
<reference evidence="2 3" key="1">
    <citation type="submission" date="2018-11" db="EMBL/GenBank/DDBJ databases">
        <title>Genome sequencing and assembly of Clostridium tagluense strain A121.</title>
        <authorList>
            <person name="Murakami T."/>
            <person name="Segawa T."/>
            <person name="Shcherbakova V.A."/>
            <person name="Mori H."/>
            <person name="Yoshimura Y."/>
        </authorList>
    </citation>
    <scope>NUCLEOTIDE SEQUENCE [LARGE SCALE GENOMIC DNA]</scope>
    <source>
        <strain evidence="2 3">A121</strain>
    </source>
</reference>
<organism evidence="2 3">
    <name type="scientific">Clostridium tagluense</name>
    <dbReference type="NCBI Taxonomy" id="360422"/>
    <lineage>
        <taxon>Bacteria</taxon>
        <taxon>Bacillati</taxon>
        <taxon>Bacillota</taxon>
        <taxon>Clostridia</taxon>
        <taxon>Eubacteriales</taxon>
        <taxon>Clostridiaceae</taxon>
        <taxon>Clostridium</taxon>
    </lineage>
</organism>
<gene>
    <name evidence="2" type="ORF">Ctaglu_16020</name>
</gene>
<accession>A0A401UKI5</accession>
<evidence type="ECO:0000256" key="1">
    <source>
        <dbReference type="SAM" id="Coils"/>
    </source>
</evidence>
<dbReference type="AlphaFoldDB" id="A0A401UKI5"/>
<name>A0A401UKI5_9CLOT</name>
<proteinExistence type="predicted"/>
<evidence type="ECO:0000313" key="3">
    <source>
        <dbReference type="Proteomes" id="UP000287872"/>
    </source>
</evidence>
<keyword evidence="1" id="KW-0175">Coiled coil</keyword>
<dbReference type="RefSeq" id="WP_124999906.1">
    <property type="nucleotide sequence ID" value="NZ_BHYK01000007.1"/>
</dbReference>
<feature type="coiled-coil region" evidence="1">
    <location>
        <begin position="69"/>
        <end position="96"/>
    </location>
</feature>
<dbReference type="Proteomes" id="UP000287872">
    <property type="component" value="Unassembled WGS sequence"/>
</dbReference>
<evidence type="ECO:0000313" key="2">
    <source>
        <dbReference type="EMBL" id="GCD09979.1"/>
    </source>
</evidence>